<proteinExistence type="predicted"/>
<feature type="chain" id="PRO_5035149549" evidence="1">
    <location>
        <begin position="28"/>
        <end position="117"/>
    </location>
</feature>
<keyword evidence="1" id="KW-0732">Signal</keyword>
<evidence type="ECO:0000313" key="2">
    <source>
        <dbReference type="EMBL" id="MBD2770756.1"/>
    </source>
</evidence>
<accession>A0A8J6XEA9</accession>
<dbReference type="EMBL" id="JACXAE010000009">
    <property type="protein sequence ID" value="MBD2770756.1"/>
    <property type="molecule type" value="Genomic_DNA"/>
</dbReference>
<evidence type="ECO:0000313" key="3">
    <source>
        <dbReference type="Proteomes" id="UP000629098"/>
    </source>
</evidence>
<sequence length="117" mass="12932">MKSLKIFPILLAATLLPMIGITQKAKAQEVSENYWGNSLDIGWYCRNIGANNAVLVSNDVFGWRCQAGDNIINISIEQVCNLTYGSPYPIGYGMFDNPSSWFCGTPKQSAEFVKNSD</sequence>
<feature type="signal peptide" evidence="1">
    <location>
        <begin position="1"/>
        <end position="27"/>
    </location>
</feature>
<comment type="caution">
    <text evidence="2">The sequence shown here is derived from an EMBL/GenBank/DDBJ whole genome shotgun (WGS) entry which is preliminary data.</text>
</comment>
<organism evidence="2 3">
    <name type="scientific">Iningainema tapete BLCC-T55</name>
    <dbReference type="NCBI Taxonomy" id="2748662"/>
    <lineage>
        <taxon>Bacteria</taxon>
        <taxon>Bacillati</taxon>
        <taxon>Cyanobacteriota</taxon>
        <taxon>Cyanophyceae</taxon>
        <taxon>Nostocales</taxon>
        <taxon>Scytonemataceae</taxon>
        <taxon>Iningainema tapete</taxon>
    </lineage>
</organism>
<dbReference type="RefSeq" id="WP_190825049.1">
    <property type="nucleotide sequence ID" value="NZ_CAWPPI010000009.1"/>
</dbReference>
<protein>
    <submittedName>
        <fullName evidence="2">Uncharacterized protein</fullName>
    </submittedName>
</protein>
<name>A0A8J6XEA9_9CYAN</name>
<dbReference type="Proteomes" id="UP000629098">
    <property type="component" value="Unassembled WGS sequence"/>
</dbReference>
<keyword evidence="3" id="KW-1185">Reference proteome</keyword>
<evidence type="ECO:0000256" key="1">
    <source>
        <dbReference type="SAM" id="SignalP"/>
    </source>
</evidence>
<reference evidence="2" key="1">
    <citation type="submission" date="2020-09" db="EMBL/GenBank/DDBJ databases">
        <title>Iningainema tapete sp. nov. (Scytonemataceae, Cyanobacteria) from greenhouses in central Florida (USA) produces two types of nodularin with biosynthetic potential for microcystin-LR and anabaenopeptins.</title>
        <authorList>
            <person name="Berthold D.E."/>
            <person name="Lefler F.W."/>
            <person name="Huang I.-S."/>
            <person name="Abdulla H."/>
            <person name="Zimba P.V."/>
            <person name="Laughinghouse H.D. IV."/>
        </authorList>
    </citation>
    <scope>NUCLEOTIDE SEQUENCE</scope>
    <source>
        <strain evidence="2">BLCCT55</strain>
    </source>
</reference>
<dbReference type="AlphaFoldDB" id="A0A8J6XEA9"/>
<gene>
    <name evidence="2" type="ORF">ICL16_01110</name>
</gene>